<evidence type="ECO:0000313" key="8">
    <source>
        <dbReference type="EMBL" id="AAR37812.1"/>
    </source>
</evidence>
<dbReference type="InterPro" id="IPR011566">
    <property type="entry name" value="Ubq_synth_Coq7"/>
</dbReference>
<reference evidence="8" key="1">
    <citation type="submission" date="2003-11" db="EMBL/GenBank/DDBJ databases">
        <authorList>
            <person name="Heidelberg J.F."/>
            <person name="Eisen J.A."/>
            <person name="Nelson W.C."/>
            <person name="DeLong E.F."/>
        </authorList>
    </citation>
    <scope>NUCLEOTIDE SEQUENCE</scope>
</reference>
<keyword evidence="2" id="KW-0831">Ubiquinone biosynthesis</keyword>
<evidence type="ECO:0000256" key="2">
    <source>
        <dbReference type="ARBA" id="ARBA00022688"/>
    </source>
</evidence>
<dbReference type="PANTHER" id="PTHR11237">
    <property type="entry name" value="COENZYME Q10 BIOSYNTHESIS PROTEIN 7"/>
    <property type="match status" value="1"/>
</dbReference>
<dbReference type="SUPFAM" id="SSF47240">
    <property type="entry name" value="Ferritin-like"/>
    <property type="match status" value="1"/>
</dbReference>
<organism evidence="8">
    <name type="scientific">uncultured marine bacterium 443</name>
    <dbReference type="NCBI Taxonomy" id="257393"/>
    <lineage>
        <taxon>Bacteria</taxon>
        <taxon>environmental samples</taxon>
    </lineage>
</organism>
<evidence type="ECO:0000256" key="4">
    <source>
        <dbReference type="ARBA" id="ARBA00023002"/>
    </source>
</evidence>
<keyword evidence="7" id="KW-0472">Membrane</keyword>
<keyword evidence="3" id="KW-0479">Metal-binding</keyword>
<name>Q6SH07_9BACT</name>
<gene>
    <name evidence="8" type="ORF">MBMO_EBAC000-65D02.6</name>
</gene>
<keyword evidence="6" id="KW-0503">Monooxygenase</keyword>
<evidence type="ECO:0000256" key="6">
    <source>
        <dbReference type="ARBA" id="ARBA00023033"/>
    </source>
</evidence>
<dbReference type="CDD" id="cd01042">
    <property type="entry name" value="DMQH"/>
    <property type="match status" value="1"/>
</dbReference>
<comment type="pathway">
    <text evidence="1">Cofactor biosynthesis; ubiquinone biosynthesis.</text>
</comment>
<dbReference type="EMBL" id="AY458640">
    <property type="protein sequence ID" value="AAR37812.1"/>
    <property type="molecule type" value="Genomic_DNA"/>
</dbReference>
<keyword evidence="5" id="KW-0408">Iron</keyword>
<reference evidence="8" key="2">
    <citation type="submission" date="2003-12" db="EMBL/GenBank/DDBJ databases">
        <title>Monterey Bay Coastal Ocean Microbial Observatory environmental clone sequencing.</title>
        <authorList>
            <person name="DeLong E.F."/>
        </authorList>
    </citation>
    <scope>NUCLEOTIDE SEQUENCE</scope>
</reference>
<evidence type="ECO:0000256" key="7">
    <source>
        <dbReference type="ARBA" id="ARBA00023136"/>
    </source>
</evidence>
<dbReference type="AlphaFoldDB" id="Q6SH07"/>
<dbReference type="GO" id="GO:0006744">
    <property type="term" value="P:ubiquinone biosynthetic process"/>
    <property type="evidence" value="ECO:0007669"/>
    <property type="project" value="UniProtKB-KW"/>
</dbReference>
<accession>Q6SH07</accession>
<dbReference type="InterPro" id="IPR009078">
    <property type="entry name" value="Ferritin-like_SF"/>
</dbReference>
<dbReference type="PANTHER" id="PTHR11237:SF4">
    <property type="entry name" value="5-DEMETHOXYUBIQUINONE HYDROXYLASE, MITOCHONDRIAL"/>
    <property type="match status" value="1"/>
</dbReference>
<evidence type="ECO:0000256" key="3">
    <source>
        <dbReference type="ARBA" id="ARBA00022723"/>
    </source>
</evidence>
<evidence type="ECO:0000256" key="5">
    <source>
        <dbReference type="ARBA" id="ARBA00023004"/>
    </source>
</evidence>
<protein>
    <submittedName>
        <fullName evidence="8">Coq7 family protein</fullName>
    </submittedName>
</protein>
<proteinExistence type="predicted"/>
<sequence>MNCASLKKASALSPHLAGEMRSNHAGETGAVWIYKGILALSFDADIRSFAEHHLATEQEHLAFFEGWLSSGHKSLLLPLWRLSGFILGAVSALGGRRWVYASIEAVETFVVQHYESQYSALDEYGDAVLSSAIRQFCSDEASHRDEAGSEASQRSALLSAWCSLVSVGSEQAVKVARKL</sequence>
<keyword evidence="4" id="KW-0560">Oxidoreductase</keyword>
<dbReference type="GO" id="GO:0008682">
    <property type="term" value="F:3-demethoxyubiquinol 3-hydroxylase activity"/>
    <property type="evidence" value="ECO:0007669"/>
    <property type="project" value="TreeGrafter"/>
</dbReference>
<evidence type="ECO:0000256" key="1">
    <source>
        <dbReference type="ARBA" id="ARBA00004749"/>
    </source>
</evidence>
<dbReference type="Pfam" id="PF03232">
    <property type="entry name" value="COQ7"/>
    <property type="match status" value="1"/>
</dbReference>
<dbReference type="GO" id="GO:0046872">
    <property type="term" value="F:metal ion binding"/>
    <property type="evidence" value="ECO:0007669"/>
    <property type="project" value="UniProtKB-KW"/>
</dbReference>